<protein>
    <recommendedName>
        <fullName evidence="1">DNA mimic protein DMP19 C-terminal domain-containing protein</fullName>
    </recommendedName>
</protein>
<reference evidence="2 3" key="1">
    <citation type="submission" date="2020-04" db="EMBL/GenBank/DDBJ databases">
        <title>MicrobeNet Type strains.</title>
        <authorList>
            <person name="Nicholson A.C."/>
        </authorList>
    </citation>
    <scope>NUCLEOTIDE SEQUENCE [LARGE SCALE GENOMIC DNA]</scope>
    <source>
        <strain evidence="2 3">JCM 3332</strain>
    </source>
</reference>
<evidence type="ECO:0000313" key="3">
    <source>
        <dbReference type="Proteomes" id="UP000570678"/>
    </source>
</evidence>
<organism evidence="2 3">
    <name type="scientific">Nocardia flavorosea</name>
    <dbReference type="NCBI Taxonomy" id="53429"/>
    <lineage>
        <taxon>Bacteria</taxon>
        <taxon>Bacillati</taxon>
        <taxon>Actinomycetota</taxon>
        <taxon>Actinomycetes</taxon>
        <taxon>Mycobacteriales</taxon>
        <taxon>Nocardiaceae</taxon>
        <taxon>Nocardia</taxon>
    </lineage>
</organism>
<accession>A0A846YSF3</accession>
<dbReference type="RefSeq" id="WP_062976754.1">
    <property type="nucleotide sequence ID" value="NZ_JAAXOT010000018.1"/>
</dbReference>
<dbReference type="Pfam" id="PF14300">
    <property type="entry name" value="DMP19"/>
    <property type="match status" value="1"/>
</dbReference>
<dbReference type="EMBL" id="JAAXOT010000018">
    <property type="protein sequence ID" value="NKY59909.1"/>
    <property type="molecule type" value="Genomic_DNA"/>
</dbReference>
<dbReference type="Proteomes" id="UP000570678">
    <property type="component" value="Unassembled WGS sequence"/>
</dbReference>
<feature type="domain" description="DNA mimic protein DMP19 C-terminal" evidence="1">
    <location>
        <begin position="37"/>
        <end position="104"/>
    </location>
</feature>
<dbReference type="InterPro" id="IPR025402">
    <property type="entry name" value="DMP19_C"/>
</dbReference>
<sequence>MSVYNNRLQTLAQRARQLMADTEDLDESTWDLAHLTVLAARFDYEVNNGGFEQLILNISNQGEDGVLEQLDDMLRTVNAPVALSFYIRAATRCAENLDDYRDFLTNPTAPTELGRDLIVVSIEYLNGDISFADEITEFLDYAQTQL</sequence>
<gene>
    <name evidence="2" type="ORF">HGA15_27940</name>
</gene>
<evidence type="ECO:0000259" key="1">
    <source>
        <dbReference type="Pfam" id="PF14300"/>
    </source>
</evidence>
<dbReference type="AlphaFoldDB" id="A0A846YSF3"/>
<name>A0A846YSF3_9NOCA</name>
<evidence type="ECO:0000313" key="2">
    <source>
        <dbReference type="EMBL" id="NKY59909.1"/>
    </source>
</evidence>
<keyword evidence="3" id="KW-1185">Reference proteome</keyword>
<proteinExistence type="predicted"/>
<comment type="caution">
    <text evidence="2">The sequence shown here is derived from an EMBL/GenBank/DDBJ whole genome shotgun (WGS) entry which is preliminary data.</text>
</comment>